<name>A0A8S1TWI6_PAROT</name>
<feature type="transmembrane region" description="Helical" evidence="1">
    <location>
        <begin position="960"/>
        <end position="982"/>
    </location>
</feature>
<evidence type="ECO:0000256" key="1">
    <source>
        <dbReference type="SAM" id="Phobius"/>
    </source>
</evidence>
<dbReference type="Proteomes" id="UP000683925">
    <property type="component" value="Unassembled WGS sequence"/>
</dbReference>
<organism evidence="2 3">
    <name type="scientific">Paramecium octaurelia</name>
    <dbReference type="NCBI Taxonomy" id="43137"/>
    <lineage>
        <taxon>Eukaryota</taxon>
        <taxon>Sar</taxon>
        <taxon>Alveolata</taxon>
        <taxon>Ciliophora</taxon>
        <taxon>Intramacronucleata</taxon>
        <taxon>Oligohymenophorea</taxon>
        <taxon>Peniculida</taxon>
        <taxon>Parameciidae</taxon>
        <taxon>Paramecium</taxon>
    </lineage>
</organism>
<keyword evidence="3" id="KW-1185">Reference proteome</keyword>
<keyword evidence="1" id="KW-0812">Transmembrane</keyword>
<feature type="transmembrane region" description="Helical" evidence="1">
    <location>
        <begin position="1159"/>
        <end position="1179"/>
    </location>
</feature>
<evidence type="ECO:0008006" key="4">
    <source>
        <dbReference type="Google" id="ProtNLM"/>
    </source>
</evidence>
<protein>
    <recommendedName>
        <fullName evidence="4">Transmembrane protein</fullName>
    </recommendedName>
</protein>
<reference evidence="2" key="1">
    <citation type="submission" date="2021-01" db="EMBL/GenBank/DDBJ databases">
        <authorList>
            <consortium name="Genoscope - CEA"/>
            <person name="William W."/>
        </authorList>
    </citation>
    <scope>NUCLEOTIDE SEQUENCE</scope>
</reference>
<accession>A0A8S1TWI6</accession>
<feature type="transmembrane region" description="Helical" evidence="1">
    <location>
        <begin position="1264"/>
        <end position="1284"/>
    </location>
</feature>
<proteinExistence type="predicted"/>
<dbReference type="EMBL" id="CAJJDP010000032">
    <property type="protein sequence ID" value="CAD8156434.1"/>
    <property type="molecule type" value="Genomic_DNA"/>
</dbReference>
<keyword evidence="1" id="KW-0472">Membrane</keyword>
<dbReference type="PANTHER" id="PTHR31600:SF2">
    <property type="entry name" value="GAMETE ENRICHED GENE 10 PROTEIN-RELATED"/>
    <property type="match status" value="1"/>
</dbReference>
<feature type="transmembrane region" description="Helical" evidence="1">
    <location>
        <begin position="258"/>
        <end position="277"/>
    </location>
</feature>
<dbReference type="OMA" id="LECKIIA"/>
<keyword evidence="1" id="KW-1133">Transmembrane helix</keyword>
<dbReference type="PANTHER" id="PTHR31600">
    <property type="entry name" value="TINY MACROCYSTS PROTEIN B-RELATED"/>
    <property type="match status" value="1"/>
</dbReference>
<evidence type="ECO:0000313" key="2">
    <source>
        <dbReference type="EMBL" id="CAD8156434.1"/>
    </source>
</evidence>
<feature type="transmembrane region" description="Helical" evidence="1">
    <location>
        <begin position="77"/>
        <end position="101"/>
    </location>
</feature>
<dbReference type="OrthoDB" id="300474at2759"/>
<evidence type="ECO:0000313" key="3">
    <source>
        <dbReference type="Proteomes" id="UP000683925"/>
    </source>
</evidence>
<dbReference type="InterPro" id="IPR052994">
    <property type="entry name" value="Tiny_macrocysts_regulators"/>
</dbReference>
<sequence length="1487" mass="175514">MNGLSKLLNDIIKTSIVFQQFTTKLPTLIQLIFGLLAQLQMVSYLEQPAYEPDKSFTIILYLTRPHIYIFTQGNYEITFVILFLLIQIIIIVWIFYCIAFNKKKQNNIINEIQFSQMNSTKLQTIISIISLFLFINKVYLGHNIIEFCMLNLAAKDQSSIIIVIISIVLILQISIILFIQWQFLNRSIRFIPQLQYLTINQSDTNIINLYLKLLQIINYAFLQNQEAAKVAQAVLIILNFIHKFWQVRFNHIHMRNPYLLIIIMTGSIGFLMAILQLLESIFNCFTLRLWIPLAPLNLFIIKILLDRNIHQILINKPFDEITITELKYVSCIIEQGIDTKKLENQIFLFQYVQLFCSKNEILFQYEQLLSQQMIDKIRQHMLQQILRQLENLAEKIRNPFYLGQIYINYVQTLIILDKYVEAQQIIEQLFRFKSNNPSIMNSRTYRLTIRVELSNSQQTFLKILECKIIARMQSKMVQQTTKSKSNHQTISLAMKQLSIINSNTIDVQTMFLNVVISKIEFFNIILNDKTQQNQFNRKVQKILFEMEQFLQKLKKNYELFPTISNQSVLMFYQVEVLNNVLDAYNFSQIVALDEDIILKHNQSELFNFFNQSFNFALFKIIDVQNIHIEYHQITQGHHLNIKEGEQLQTLIPQSLRQQHQFLVEKFLETGQNKYFQSIGETFIKIRQGIIQPIDICMDLNQKNSQNIEIITVYRLPQSEKHIIFVDSNFRLQEISHNLFFGGLNLSEAYLDHIIGINITKIIPQFKRYIDEKTFDIKICPINFITGSEEDEQKGKTRTFNCLSDIENITLYSCHLSITQRYFQENQFIYVLRLDNLKLDKVNSITQFRCQQNSENPFEIDEQIEINFPDPEEEYQKQQMILNTERQEMQIELLQDNNDFQLIKEKKQTETSFPRFSNKINKRIENFTNLSSIAKVKRSPYYQAFKQSSIILNSQKQSKNWVAFIIIYLIYILIALIFSIIIFDETYVFKNLISHLELLSIKNEVYQPIDSFLVTRYTIVTYNQLLGLKNIDDIEYAQLVQFPRSNLLSGYDILKKSITKVLYIPQFQPFLEENYLILSLYVSNNTGVNYNISFRESIHLLLNYQYEYKLAYTVKPLLTDGPYFYYSYKNSLILYQKFVDLEYFTLEHTLIYTNEKMNIIRLYTTVFGVISFILIILKIYHLKQIRNAKNKILSILKNQDLHQVELEIIRLKQITLKIQNNRQMIYGYSMDLDNIDKSLKKKQSNFKYRSINNKKLVSLNIFRKTLAILFHYLLYFLVSLSFYLISHNQINYYQNVAQFYQKISDASVNVLIVYAWKEALYFKATFTFFTSSEISDIYLHVEQSLDSLKQFNQDLLQLDQINQIFGPTNQIIEKITQISVCDNLSEEYQKKASGICDKVMQGALKGGLINALSYVINSISNEYQATHFDTRESLEKLELEGSTLLSDVLSKFSGFIKEQFQLQITDLQYTVYVKFYLTVDCSINLLII</sequence>
<gene>
    <name evidence="2" type="ORF">POCTA_138.1.T0320107</name>
</gene>
<feature type="transmembrane region" description="Helical" evidence="1">
    <location>
        <begin position="160"/>
        <end position="179"/>
    </location>
</feature>
<comment type="caution">
    <text evidence="2">The sequence shown here is derived from an EMBL/GenBank/DDBJ whole genome shotgun (WGS) entry which is preliminary data.</text>
</comment>
<feature type="transmembrane region" description="Helical" evidence="1">
    <location>
        <begin position="122"/>
        <end position="140"/>
    </location>
</feature>